<proteinExistence type="predicted"/>
<sequence length="218" mass="24178">LEGHIAAAAAWCERMGPADLKEIAEDEVFDDFCESLKLRPLERRRLRKGALGVGQVENKSVFPLDAAGYAGKSAVETPVASTQQQQQQQQQQHQQHQQHQKQQVPEPSTGHSVFVKNTFLDLDDGLRAEVLRRSHTTPPPASASQESEDEESDPPPSDDVHSRATTEEEPKAGIYKTVTYDSWEPSRDWGWLGGDPNLPSTPEADNGSKEEKKKNNNS</sequence>
<dbReference type="Proteomes" id="UP000626109">
    <property type="component" value="Unassembled WGS sequence"/>
</dbReference>
<feature type="region of interest" description="Disordered" evidence="1">
    <location>
        <begin position="132"/>
        <end position="218"/>
    </location>
</feature>
<accession>A0A813KDX5</accession>
<feature type="compositionally biased region" description="Basic and acidic residues" evidence="1">
    <location>
        <begin position="158"/>
        <end position="171"/>
    </location>
</feature>
<name>A0A813KDX5_POLGL</name>
<feature type="non-terminal residue" evidence="2">
    <location>
        <position position="1"/>
    </location>
</feature>
<organism evidence="2 3">
    <name type="scientific">Polarella glacialis</name>
    <name type="common">Dinoflagellate</name>
    <dbReference type="NCBI Taxonomy" id="89957"/>
    <lineage>
        <taxon>Eukaryota</taxon>
        <taxon>Sar</taxon>
        <taxon>Alveolata</taxon>
        <taxon>Dinophyceae</taxon>
        <taxon>Suessiales</taxon>
        <taxon>Suessiaceae</taxon>
        <taxon>Polarella</taxon>
    </lineage>
</organism>
<feature type="compositionally biased region" description="Basic and acidic residues" evidence="1">
    <location>
        <begin position="206"/>
        <end position="218"/>
    </location>
</feature>
<reference evidence="2" key="1">
    <citation type="submission" date="2021-02" db="EMBL/GenBank/DDBJ databases">
        <authorList>
            <person name="Dougan E. K."/>
            <person name="Rhodes N."/>
            <person name="Thang M."/>
            <person name="Chan C."/>
        </authorList>
    </citation>
    <scope>NUCLEOTIDE SEQUENCE</scope>
</reference>
<feature type="compositionally biased region" description="Low complexity" evidence="1">
    <location>
        <begin position="83"/>
        <end position="103"/>
    </location>
</feature>
<dbReference type="AlphaFoldDB" id="A0A813KDX5"/>
<gene>
    <name evidence="2" type="ORF">PGLA2088_LOCUS32107</name>
</gene>
<evidence type="ECO:0000256" key="1">
    <source>
        <dbReference type="SAM" id="MobiDB-lite"/>
    </source>
</evidence>
<protein>
    <submittedName>
        <fullName evidence="2">Uncharacterized protein</fullName>
    </submittedName>
</protein>
<dbReference type="EMBL" id="CAJNNW010029842">
    <property type="protein sequence ID" value="CAE8701680.1"/>
    <property type="molecule type" value="Genomic_DNA"/>
</dbReference>
<evidence type="ECO:0000313" key="2">
    <source>
        <dbReference type="EMBL" id="CAE8701680.1"/>
    </source>
</evidence>
<feature type="region of interest" description="Disordered" evidence="1">
    <location>
        <begin position="73"/>
        <end position="111"/>
    </location>
</feature>
<comment type="caution">
    <text evidence="2">The sequence shown here is derived from an EMBL/GenBank/DDBJ whole genome shotgun (WGS) entry which is preliminary data.</text>
</comment>
<evidence type="ECO:0000313" key="3">
    <source>
        <dbReference type="Proteomes" id="UP000626109"/>
    </source>
</evidence>